<dbReference type="InterPro" id="IPR040596">
    <property type="entry name" value="RNase_II_C_S1"/>
</dbReference>
<dbReference type="OrthoDB" id="5800376at2"/>
<dbReference type="GO" id="GO:0006402">
    <property type="term" value="P:mRNA catabolic process"/>
    <property type="evidence" value="ECO:0007669"/>
    <property type="project" value="TreeGrafter"/>
</dbReference>
<dbReference type="GO" id="GO:0000175">
    <property type="term" value="F:3'-5'-RNA exonuclease activity"/>
    <property type="evidence" value="ECO:0007669"/>
    <property type="project" value="TreeGrafter"/>
</dbReference>
<dbReference type="EMBL" id="FONZ01000003">
    <property type="protein sequence ID" value="SFF23737.1"/>
    <property type="molecule type" value="Genomic_DNA"/>
</dbReference>
<protein>
    <submittedName>
        <fullName evidence="2">Exoribonuclease R</fullName>
    </submittedName>
</protein>
<dbReference type="InterPro" id="IPR001900">
    <property type="entry name" value="RNase_II/R"/>
</dbReference>
<proteinExistence type="predicted"/>
<keyword evidence="3" id="KW-1185">Reference proteome</keyword>
<dbReference type="GO" id="GO:0000932">
    <property type="term" value="C:P-body"/>
    <property type="evidence" value="ECO:0007669"/>
    <property type="project" value="TreeGrafter"/>
</dbReference>
<feature type="domain" description="RNB" evidence="1">
    <location>
        <begin position="58"/>
        <end position="384"/>
    </location>
</feature>
<sequence>MRHLRLDTVAPDDVAAALARLRSELDLPTGFNPDVSAEAERTAARVAAELAGPVPDGVADLRAMAFVTIDPPGSMDLDQALHLSREDDGYVLHYAIADVGRLVEPGSALDAETRARATTVYGPDNRIPLHPAVLSEGVGSLLPDVDRFALVWQIALDASGKIADATVRRSVVRSRARLTYAEVQEGIDAGDASPLLTAHPMLALLPVVGGLREERERARGGVSLDVPEQEIEADDDGGLRLAFRSVLPVEGWNAQLSLATGIAAAQVMRRGGVGILRTLPPAEDRDVARLRRAAHGLGIDWPRDTTYGELLEVLDSRVAAHAAFMTEAMSLFRGSGYLAFVEAVEPSDRTRHAAIAAEYAHVTAPLRRLVDRFGLEICVALCAGEPVPAWVLDAMPELGAQMASGSQRASGYERGCLDIVEAAVLRGREGEEFDAVVVDTNGSASSGVVMLAQPAVRGRVTGAEVPLGEDVRVRLVRASVEDRTVEFALV</sequence>
<reference evidence="3" key="1">
    <citation type="submission" date="2016-10" db="EMBL/GenBank/DDBJ databases">
        <authorList>
            <person name="Varghese N."/>
            <person name="Submissions S."/>
        </authorList>
    </citation>
    <scope>NUCLEOTIDE SEQUENCE [LARGE SCALE GENOMIC DNA]</scope>
    <source>
        <strain evidence="3">DSM 19083</strain>
    </source>
</reference>
<dbReference type="SMART" id="SM00955">
    <property type="entry name" value="RNB"/>
    <property type="match status" value="1"/>
</dbReference>
<evidence type="ECO:0000313" key="3">
    <source>
        <dbReference type="Proteomes" id="UP000198520"/>
    </source>
</evidence>
<organism evidence="2 3">
    <name type="scientific">Flavimobilis marinus</name>
    <dbReference type="NCBI Taxonomy" id="285351"/>
    <lineage>
        <taxon>Bacteria</taxon>
        <taxon>Bacillati</taxon>
        <taxon>Actinomycetota</taxon>
        <taxon>Actinomycetes</taxon>
        <taxon>Micrococcales</taxon>
        <taxon>Jonesiaceae</taxon>
        <taxon>Flavimobilis</taxon>
    </lineage>
</organism>
<dbReference type="InterPro" id="IPR012340">
    <property type="entry name" value="NA-bd_OB-fold"/>
</dbReference>
<dbReference type="PANTHER" id="PTHR23355">
    <property type="entry name" value="RIBONUCLEASE"/>
    <property type="match status" value="1"/>
</dbReference>
<name>A0A1I2H428_9MICO</name>
<dbReference type="GO" id="GO:0003723">
    <property type="term" value="F:RNA binding"/>
    <property type="evidence" value="ECO:0007669"/>
    <property type="project" value="InterPro"/>
</dbReference>
<evidence type="ECO:0000313" key="2">
    <source>
        <dbReference type="EMBL" id="SFF23737.1"/>
    </source>
</evidence>
<dbReference type="PANTHER" id="PTHR23355:SF42">
    <property type="entry name" value="RIBONUCLEASE II, CHLOROPLASTIC_MITOCHONDRIAL"/>
    <property type="match status" value="1"/>
</dbReference>
<dbReference type="Proteomes" id="UP000198520">
    <property type="component" value="Unassembled WGS sequence"/>
</dbReference>
<accession>A0A1I2H428</accession>
<evidence type="ECO:0000259" key="1">
    <source>
        <dbReference type="SMART" id="SM00955"/>
    </source>
</evidence>
<gene>
    <name evidence="2" type="ORF">SAMN04488035_2143</name>
</gene>
<dbReference type="AlphaFoldDB" id="A0A1I2H428"/>
<dbReference type="RefSeq" id="WP_093378358.1">
    <property type="nucleotide sequence ID" value="NZ_BNAN01000003.1"/>
</dbReference>
<dbReference type="Pfam" id="PF00773">
    <property type="entry name" value="RNB"/>
    <property type="match status" value="1"/>
</dbReference>
<dbReference type="InterPro" id="IPR050180">
    <property type="entry name" value="RNR_Ribonuclease"/>
</dbReference>
<dbReference type="STRING" id="285351.SAMN04488035_2143"/>
<dbReference type="Pfam" id="PF18614">
    <property type="entry name" value="RNase_II_C_S1"/>
    <property type="match status" value="1"/>
</dbReference>
<dbReference type="SUPFAM" id="SSF50249">
    <property type="entry name" value="Nucleic acid-binding proteins"/>
    <property type="match status" value="1"/>
</dbReference>